<feature type="transmembrane region" description="Helical" evidence="6">
    <location>
        <begin position="259"/>
        <end position="279"/>
    </location>
</feature>
<evidence type="ECO:0000313" key="8">
    <source>
        <dbReference type="EMBL" id="QNR23948.1"/>
    </source>
</evidence>
<dbReference type="Gene3D" id="1.20.1250.20">
    <property type="entry name" value="MFS general substrate transporter like domains"/>
    <property type="match status" value="2"/>
</dbReference>
<feature type="transmembrane region" description="Helical" evidence="6">
    <location>
        <begin position="55"/>
        <end position="74"/>
    </location>
</feature>
<organism evidence="8 9">
    <name type="scientific">Croceimicrobium hydrocarbonivorans</name>
    <dbReference type="NCBI Taxonomy" id="2761580"/>
    <lineage>
        <taxon>Bacteria</taxon>
        <taxon>Pseudomonadati</taxon>
        <taxon>Bacteroidota</taxon>
        <taxon>Flavobacteriia</taxon>
        <taxon>Flavobacteriales</taxon>
        <taxon>Owenweeksiaceae</taxon>
        <taxon>Croceimicrobium</taxon>
    </lineage>
</organism>
<dbReference type="InterPro" id="IPR050189">
    <property type="entry name" value="MFS_Efflux_Transporters"/>
</dbReference>
<feature type="transmembrane region" description="Helical" evidence="6">
    <location>
        <begin position="286"/>
        <end position="305"/>
    </location>
</feature>
<feature type="transmembrane region" description="Helical" evidence="6">
    <location>
        <begin position="144"/>
        <end position="168"/>
    </location>
</feature>
<gene>
    <name evidence="8" type="ORF">H4K34_16475</name>
</gene>
<keyword evidence="9" id="KW-1185">Reference proteome</keyword>
<evidence type="ECO:0000256" key="5">
    <source>
        <dbReference type="ARBA" id="ARBA00023136"/>
    </source>
</evidence>
<evidence type="ECO:0000256" key="6">
    <source>
        <dbReference type="SAM" id="Phobius"/>
    </source>
</evidence>
<evidence type="ECO:0000313" key="9">
    <source>
        <dbReference type="Proteomes" id="UP000516305"/>
    </source>
</evidence>
<evidence type="ECO:0000259" key="7">
    <source>
        <dbReference type="PROSITE" id="PS50850"/>
    </source>
</evidence>
<feature type="domain" description="Major facilitator superfamily (MFS) profile" evidence="7">
    <location>
        <begin position="18"/>
        <end position="406"/>
    </location>
</feature>
<feature type="transmembrane region" description="Helical" evidence="6">
    <location>
        <begin position="174"/>
        <end position="194"/>
    </location>
</feature>
<proteinExistence type="predicted"/>
<keyword evidence="5 6" id="KW-0472">Membrane</keyword>
<dbReference type="PROSITE" id="PS50850">
    <property type="entry name" value="MFS"/>
    <property type="match status" value="1"/>
</dbReference>
<evidence type="ECO:0000256" key="4">
    <source>
        <dbReference type="ARBA" id="ARBA00022989"/>
    </source>
</evidence>
<dbReference type="RefSeq" id="WP_210758485.1">
    <property type="nucleotide sequence ID" value="NZ_CP060139.1"/>
</dbReference>
<accession>A0A7H0VE00</accession>
<dbReference type="GO" id="GO:0022857">
    <property type="term" value="F:transmembrane transporter activity"/>
    <property type="evidence" value="ECO:0007669"/>
    <property type="project" value="InterPro"/>
</dbReference>
<dbReference type="GO" id="GO:0005886">
    <property type="term" value="C:plasma membrane"/>
    <property type="evidence" value="ECO:0007669"/>
    <property type="project" value="UniProtKB-SubCell"/>
</dbReference>
<keyword evidence="3 6" id="KW-0812">Transmembrane</keyword>
<keyword evidence="4 6" id="KW-1133">Transmembrane helix</keyword>
<dbReference type="InterPro" id="IPR036259">
    <property type="entry name" value="MFS_trans_sf"/>
</dbReference>
<feature type="transmembrane region" description="Helical" evidence="6">
    <location>
        <begin position="20"/>
        <end position="43"/>
    </location>
</feature>
<evidence type="ECO:0000256" key="3">
    <source>
        <dbReference type="ARBA" id="ARBA00022692"/>
    </source>
</evidence>
<feature type="transmembrane region" description="Helical" evidence="6">
    <location>
        <begin position="228"/>
        <end position="247"/>
    </location>
</feature>
<dbReference type="Proteomes" id="UP000516305">
    <property type="component" value="Chromosome"/>
</dbReference>
<dbReference type="AlphaFoldDB" id="A0A7H0VE00"/>
<evidence type="ECO:0000256" key="2">
    <source>
        <dbReference type="ARBA" id="ARBA00022475"/>
    </source>
</evidence>
<reference evidence="8 9" key="1">
    <citation type="submission" date="2020-08" db="EMBL/GenBank/DDBJ databases">
        <title>Croceimicrobium hydrocarbonivorans gen. nov., sp. nov., a novel marine bacterium isolated from a bacterial consortium that degrades polyethylene terephthalate.</title>
        <authorList>
            <person name="Liu R."/>
        </authorList>
    </citation>
    <scope>NUCLEOTIDE SEQUENCE [LARGE SCALE GENOMIC DNA]</scope>
    <source>
        <strain evidence="8 9">A20-9</strain>
    </source>
</reference>
<dbReference type="InterPro" id="IPR011701">
    <property type="entry name" value="MFS"/>
</dbReference>
<keyword evidence="2" id="KW-1003">Cell membrane</keyword>
<dbReference type="PANTHER" id="PTHR43124:SF10">
    <property type="entry name" value="PURINE EFFLUX PUMP PBUE"/>
    <property type="match status" value="1"/>
</dbReference>
<evidence type="ECO:0000256" key="1">
    <source>
        <dbReference type="ARBA" id="ARBA00004651"/>
    </source>
</evidence>
<dbReference type="PANTHER" id="PTHR43124">
    <property type="entry name" value="PURINE EFFLUX PUMP PBUE"/>
    <property type="match status" value="1"/>
</dbReference>
<feature type="transmembrane region" description="Helical" evidence="6">
    <location>
        <begin position="86"/>
        <end position="105"/>
    </location>
</feature>
<name>A0A7H0VE00_9FLAO</name>
<protein>
    <submittedName>
        <fullName evidence="8">MFS transporter</fullName>
    </submittedName>
</protein>
<feature type="transmembrane region" description="Helical" evidence="6">
    <location>
        <begin position="352"/>
        <end position="370"/>
    </location>
</feature>
<comment type="subcellular location">
    <subcellularLocation>
        <location evidence="1">Cell membrane</location>
        <topology evidence="1">Multi-pass membrane protein</topology>
    </subcellularLocation>
</comment>
<dbReference type="Pfam" id="PF07690">
    <property type="entry name" value="MFS_1"/>
    <property type="match status" value="1"/>
</dbReference>
<dbReference type="KEGG" id="chyd:H4K34_16475"/>
<dbReference type="EMBL" id="CP060139">
    <property type="protein sequence ID" value="QNR23948.1"/>
    <property type="molecule type" value="Genomic_DNA"/>
</dbReference>
<feature type="transmembrane region" description="Helical" evidence="6">
    <location>
        <begin position="311"/>
        <end position="332"/>
    </location>
</feature>
<dbReference type="InterPro" id="IPR020846">
    <property type="entry name" value="MFS_dom"/>
</dbReference>
<feature type="transmembrane region" description="Helical" evidence="6">
    <location>
        <begin position="382"/>
        <end position="401"/>
    </location>
</feature>
<sequence length="409" mass="44565">MNTTAPSPEKKPFSRYQSLLVLSLGFLLFGMALDFMLMPALSAMVLESMALSTEAFALILSLNSLAAGISAFALSLFADRIERKKLLLITYALFCVGLIGSALAPDYYTLIAARLATGISGGMIASLCFTLISEHFEEKQKGRAMGLIQIPFGIGQLAGLPLALYLAAEFQWQYAYAALALVAILAFFLALSLIRRSEVTQSPDSHFWQNWLAVFKTKRQQYCLANNFLLITADVAFMSFSSAYFIFNQGLEEADLALVFGLAGVASLAFGPLFGFWADRFGQGKIFSLSTLLGALVLIPLSLLSDLGLNSILILNSLLFCSVAGRTVSAGALSLMVPRPENRASFLSIDSALQRVAAGFGAALAGWILVQSEDNRMLNYPQLMLLILIIYGLSTWLFFIIQRRLKSEI</sequence>
<dbReference type="SUPFAM" id="SSF103473">
    <property type="entry name" value="MFS general substrate transporter"/>
    <property type="match status" value="1"/>
</dbReference>
<feature type="transmembrane region" description="Helical" evidence="6">
    <location>
        <begin position="111"/>
        <end position="132"/>
    </location>
</feature>